<feature type="compositionally biased region" description="Polar residues" evidence="1">
    <location>
        <begin position="1"/>
        <end position="14"/>
    </location>
</feature>
<feature type="compositionally biased region" description="Basic and acidic residues" evidence="1">
    <location>
        <begin position="39"/>
        <end position="52"/>
    </location>
</feature>
<proteinExistence type="predicted"/>
<accession>A0AAV9RWN0</accession>
<evidence type="ECO:0000313" key="3">
    <source>
        <dbReference type="Proteomes" id="UP001311232"/>
    </source>
</evidence>
<gene>
    <name evidence="2" type="ORF">CRENBAI_023056</name>
</gene>
<evidence type="ECO:0000256" key="1">
    <source>
        <dbReference type="SAM" id="MobiDB-lite"/>
    </source>
</evidence>
<feature type="region of interest" description="Disordered" evidence="1">
    <location>
        <begin position="231"/>
        <end position="342"/>
    </location>
</feature>
<name>A0AAV9RWN0_9TELE</name>
<dbReference type="AlphaFoldDB" id="A0AAV9RWN0"/>
<dbReference type="Proteomes" id="UP001311232">
    <property type="component" value="Unassembled WGS sequence"/>
</dbReference>
<keyword evidence="3" id="KW-1185">Reference proteome</keyword>
<protein>
    <submittedName>
        <fullName evidence="2">Uncharacterized protein</fullName>
    </submittedName>
</protein>
<feature type="region of interest" description="Disordered" evidence="1">
    <location>
        <begin position="1"/>
        <end position="94"/>
    </location>
</feature>
<feature type="compositionally biased region" description="Low complexity" evidence="1">
    <location>
        <begin position="64"/>
        <end position="79"/>
    </location>
</feature>
<evidence type="ECO:0000313" key="2">
    <source>
        <dbReference type="EMBL" id="KAK5613370.1"/>
    </source>
</evidence>
<reference evidence="2 3" key="1">
    <citation type="submission" date="2021-06" db="EMBL/GenBank/DDBJ databases">
        <authorList>
            <person name="Palmer J.M."/>
        </authorList>
    </citation>
    <scope>NUCLEOTIDE SEQUENCE [LARGE SCALE GENOMIC DNA]</scope>
    <source>
        <strain evidence="2 3">MEX-2019</strain>
        <tissue evidence="2">Muscle</tissue>
    </source>
</reference>
<sequence length="441" mass="45471">MDLADSSTRDQWVQRQMEEAMRHLPNDFEVMPSPPLLEPMDREAAQRQRVREGCSFPPPQLQRSLPAPAPAAKPTSSSPRKNCRRAGVPSRSIGEEEFPVSAAACLPSADAEQPTPRLQSAAAAATSEVVTPLLAGGRVAASIPVSSSATAQSPRLAAVPAVPQQLSPRPVPTDCVPVPTDCVPVTTDCVPVTTDCVPVTTDCAPVPTDCVPGRINSQPPRFRLDASAPAHATEGLGDSSAPAPATEGLGDASASAHATEGLGDASASAHATEGLGDASASAHATDGLGDASASAHATEGLGDASASAHATDGLSDASASAHATERVKSGEVKQLWAESSTSTASVRRNVSAECYYSALPLCVNLNITATTAQALQRDLLLVYFTEMYSYSYSSSSAYPGPGRGGRRLSRDTQTSLSPDTSSSSSGESPRRSQAMSQYHGL</sequence>
<feature type="compositionally biased region" description="Basic and acidic residues" evidence="1">
    <location>
        <begin position="16"/>
        <end position="26"/>
    </location>
</feature>
<dbReference type="EMBL" id="JAHHUM010001220">
    <property type="protein sequence ID" value="KAK5613370.1"/>
    <property type="molecule type" value="Genomic_DNA"/>
</dbReference>
<feature type="region of interest" description="Disordered" evidence="1">
    <location>
        <begin position="395"/>
        <end position="441"/>
    </location>
</feature>
<organism evidence="2 3">
    <name type="scientific">Crenichthys baileyi</name>
    <name type="common">White River springfish</name>
    <dbReference type="NCBI Taxonomy" id="28760"/>
    <lineage>
        <taxon>Eukaryota</taxon>
        <taxon>Metazoa</taxon>
        <taxon>Chordata</taxon>
        <taxon>Craniata</taxon>
        <taxon>Vertebrata</taxon>
        <taxon>Euteleostomi</taxon>
        <taxon>Actinopterygii</taxon>
        <taxon>Neopterygii</taxon>
        <taxon>Teleostei</taxon>
        <taxon>Neoteleostei</taxon>
        <taxon>Acanthomorphata</taxon>
        <taxon>Ovalentaria</taxon>
        <taxon>Atherinomorphae</taxon>
        <taxon>Cyprinodontiformes</taxon>
        <taxon>Goodeidae</taxon>
        <taxon>Crenichthys</taxon>
    </lineage>
</organism>
<comment type="caution">
    <text evidence="2">The sequence shown here is derived from an EMBL/GenBank/DDBJ whole genome shotgun (WGS) entry which is preliminary data.</text>
</comment>
<feature type="compositionally biased region" description="Low complexity" evidence="1">
    <location>
        <begin position="414"/>
        <end position="427"/>
    </location>
</feature>